<dbReference type="InterPro" id="IPR007214">
    <property type="entry name" value="YbaK/aa-tRNA-synth-assoc-dom"/>
</dbReference>
<evidence type="ECO:0000313" key="4">
    <source>
        <dbReference type="Proteomes" id="UP000295710"/>
    </source>
</evidence>
<accession>A0A4R4FBV1</accession>
<organism evidence="3 4">
    <name type="scientific">Extibacter muris</name>
    <dbReference type="NCBI Taxonomy" id="1796622"/>
    <lineage>
        <taxon>Bacteria</taxon>
        <taxon>Bacillati</taxon>
        <taxon>Bacillota</taxon>
        <taxon>Clostridia</taxon>
        <taxon>Lachnospirales</taxon>
        <taxon>Lachnospiraceae</taxon>
        <taxon>Extibacter</taxon>
    </lineage>
</organism>
<reference evidence="3 4" key="1">
    <citation type="journal article" date="2016" name="Nat. Microbiol.">
        <title>The Mouse Intestinal Bacterial Collection (miBC) provides host-specific insight into cultured diversity and functional potential of the gut microbiota.</title>
        <authorList>
            <person name="Lagkouvardos I."/>
            <person name="Pukall R."/>
            <person name="Abt B."/>
            <person name="Foesel B.U."/>
            <person name="Meier-Kolthoff J.P."/>
            <person name="Kumar N."/>
            <person name="Bresciani A."/>
            <person name="Martinez I."/>
            <person name="Just S."/>
            <person name="Ziegler C."/>
            <person name="Brugiroux S."/>
            <person name="Garzetti D."/>
            <person name="Wenning M."/>
            <person name="Bui T.P."/>
            <person name="Wang J."/>
            <person name="Hugenholtz F."/>
            <person name="Plugge C.M."/>
            <person name="Peterson D.A."/>
            <person name="Hornef M.W."/>
            <person name="Baines J.F."/>
            <person name="Smidt H."/>
            <person name="Walter J."/>
            <person name="Kristiansen K."/>
            <person name="Nielsen H.B."/>
            <person name="Haller D."/>
            <person name="Overmann J."/>
            <person name="Stecher B."/>
            <person name="Clavel T."/>
        </authorList>
    </citation>
    <scope>NUCLEOTIDE SEQUENCE [LARGE SCALE GENOMIC DNA]</scope>
    <source>
        <strain evidence="3 4">DSM 28560</strain>
    </source>
</reference>
<name>A0A4R4FBV1_9FIRM</name>
<evidence type="ECO:0000313" key="3">
    <source>
        <dbReference type="EMBL" id="TDA20169.1"/>
    </source>
</evidence>
<feature type="domain" description="YbaK/aminoacyl-tRNA synthetase-associated" evidence="2">
    <location>
        <begin position="37"/>
        <end position="160"/>
    </location>
</feature>
<sequence length="181" mass="20230">MILQNGRPASAEGREEKEMKTYDVLDELGIEYSRTDHGPVGTIADCLEVDKVLGITICKNLFLCNRQKTAFYLLMMPGHKTLRTKELSAQIPTSRLSFASGDDMIKYLNVAPGSATVMGLIYDTDNQVQLLVDEEILRDEYVGCHPCVNTSSLKLRTEDVFSKFLEAVHHDYRTVVLGGLL</sequence>
<dbReference type="Pfam" id="PF04073">
    <property type="entry name" value="tRNA_edit"/>
    <property type="match status" value="1"/>
</dbReference>
<dbReference type="EMBL" id="SMMX01000029">
    <property type="protein sequence ID" value="TDA20169.1"/>
    <property type="molecule type" value="Genomic_DNA"/>
</dbReference>
<dbReference type="GO" id="GO:0004812">
    <property type="term" value="F:aminoacyl-tRNA ligase activity"/>
    <property type="evidence" value="ECO:0007669"/>
    <property type="project" value="UniProtKB-KW"/>
</dbReference>
<dbReference type="InterPro" id="IPR036754">
    <property type="entry name" value="YbaK/aa-tRNA-synt-asso_dom_sf"/>
</dbReference>
<dbReference type="PANTHER" id="PTHR31423:SF3">
    <property type="entry name" value="PROLYL-TRNA SYNTHETASE ASSOCIATED DOMAIN-CONTAINING PROTEIN 1-RELATED"/>
    <property type="match status" value="1"/>
</dbReference>
<keyword evidence="4" id="KW-1185">Reference proteome</keyword>
<dbReference type="Gene3D" id="3.90.960.10">
    <property type="entry name" value="YbaK/aminoacyl-tRNA synthetase-associated domain"/>
    <property type="match status" value="1"/>
</dbReference>
<evidence type="ECO:0000259" key="2">
    <source>
        <dbReference type="Pfam" id="PF04073"/>
    </source>
</evidence>
<dbReference type="SUPFAM" id="SSF55826">
    <property type="entry name" value="YbaK/ProRS associated domain"/>
    <property type="match status" value="1"/>
</dbReference>
<evidence type="ECO:0000256" key="1">
    <source>
        <dbReference type="ARBA" id="ARBA00010201"/>
    </source>
</evidence>
<comment type="similarity">
    <text evidence="1">Belongs to the PRORSD1 family.</text>
</comment>
<dbReference type="PANTHER" id="PTHR31423">
    <property type="entry name" value="YBAK DOMAIN-CONTAINING PROTEIN"/>
    <property type="match status" value="1"/>
</dbReference>
<protein>
    <submittedName>
        <fullName evidence="3">Prolyl-tRNA synthetase associated domain-containing protein</fullName>
    </submittedName>
</protein>
<dbReference type="InterPro" id="IPR040285">
    <property type="entry name" value="ProX/PRXD1"/>
</dbReference>
<keyword evidence="3" id="KW-0436">Ligase</keyword>
<dbReference type="AlphaFoldDB" id="A0A4R4FBV1"/>
<keyword evidence="3" id="KW-0030">Aminoacyl-tRNA synthetase</keyword>
<gene>
    <name evidence="3" type="ORF">E1963_18455</name>
</gene>
<proteinExistence type="inferred from homology"/>
<dbReference type="RefSeq" id="WP_132281322.1">
    <property type="nucleotide sequence ID" value="NZ_JAOBST010000061.1"/>
</dbReference>
<comment type="caution">
    <text evidence="3">The sequence shown here is derived from an EMBL/GenBank/DDBJ whole genome shotgun (WGS) entry which is preliminary data.</text>
</comment>
<dbReference type="Proteomes" id="UP000295710">
    <property type="component" value="Unassembled WGS sequence"/>
</dbReference>
<dbReference type="CDD" id="cd04335">
    <property type="entry name" value="PrdX_deacylase"/>
    <property type="match status" value="1"/>
</dbReference>
<dbReference type="GO" id="GO:0002161">
    <property type="term" value="F:aminoacyl-tRNA deacylase activity"/>
    <property type="evidence" value="ECO:0007669"/>
    <property type="project" value="InterPro"/>
</dbReference>